<keyword evidence="2" id="KW-1185">Reference proteome</keyword>
<protein>
    <submittedName>
        <fullName evidence="1">Uncharacterized protein</fullName>
    </submittedName>
</protein>
<proteinExistence type="predicted"/>
<accession>A0ACB9PJL3</accession>
<sequence>MGNNASGAGNVMAPYPAVAQGGGATGEPSGYAGNGKRDNGYPPPGVCYGGRVVNGVGGYGAAPTIGMAAPVRPVSPDGLGSGDNSANQYGMEMGVLRGRKRIIDGPVEKVVERRQRRMIKNRESAARSRARKQAYTVELEAELNQLREENAQLKHALAELERRRNQQFLEEMNMRIQTKAQKGREKLRALRRHSSCPL</sequence>
<gene>
    <name evidence="1" type="ORF">L6164_009631</name>
</gene>
<name>A0ACB9PJL3_BAUVA</name>
<dbReference type="EMBL" id="CM039429">
    <property type="protein sequence ID" value="KAI4348972.1"/>
    <property type="molecule type" value="Genomic_DNA"/>
</dbReference>
<dbReference type="Proteomes" id="UP000828941">
    <property type="component" value="Chromosome 4"/>
</dbReference>
<reference evidence="1 2" key="1">
    <citation type="journal article" date="2022" name="DNA Res.">
        <title>Chromosomal-level genome assembly of the orchid tree Bauhinia variegata (Leguminosae; Cercidoideae) supports the allotetraploid origin hypothesis of Bauhinia.</title>
        <authorList>
            <person name="Zhong Y."/>
            <person name="Chen Y."/>
            <person name="Zheng D."/>
            <person name="Pang J."/>
            <person name="Liu Y."/>
            <person name="Luo S."/>
            <person name="Meng S."/>
            <person name="Qian L."/>
            <person name="Wei D."/>
            <person name="Dai S."/>
            <person name="Zhou R."/>
        </authorList>
    </citation>
    <scope>NUCLEOTIDE SEQUENCE [LARGE SCALE GENOMIC DNA]</scope>
    <source>
        <strain evidence="1">BV-YZ2020</strain>
    </source>
</reference>
<evidence type="ECO:0000313" key="1">
    <source>
        <dbReference type="EMBL" id="KAI4348972.1"/>
    </source>
</evidence>
<organism evidence="1 2">
    <name type="scientific">Bauhinia variegata</name>
    <name type="common">Purple orchid tree</name>
    <name type="synonym">Phanera variegata</name>
    <dbReference type="NCBI Taxonomy" id="167791"/>
    <lineage>
        <taxon>Eukaryota</taxon>
        <taxon>Viridiplantae</taxon>
        <taxon>Streptophyta</taxon>
        <taxon>Embryophyta</taxon>
        <taxon>Tracheophyta</taxon>
        <taxon>Spermatophyta</taxon>
        <taxon>Magnoliopsida</taxon>
        <taxon>eudicotyledons</taxon>
        <taxon>Gunneridae</taxon>
        <taxon>Pentapetalae</taxon>
        <taxon>rosids</taxon>
        <taxon>fabids</taxon>
        <taxon>Fabales</taxon>
        <taxon>Fabaceae</taxon>
        <taxon>Cercidoideae</taxon>
        <taxon>Cercideae</taxon>
        <taxon>Bauhiniinae</taxon>
        <taxon>Bauhinia</taxon>
    </lineage>
</organism>
<comment type="caution">
    <text evidence="1">The sequence shown here is derived from an EMBL/GenBank/DDBJ whole genome shotgun (WGS) entry which is preliminary data.</text>
</comment>
<evidence type="ECO:0000313" key="2">
    <source>
        <dbReference type="Proteomes" id="UP000828941"/>
    </source>
</evidence>